<proteinExistence type="predicted"/>
<dbReference type="Proteomes" id="UP000218334">
    <property type="component" value="Unassembled WGS sequence"/>
</dbReference>
<sequence>MSKDVWNDLYPNSRIELLPFILSARDRVGETNPSWSSLHDNVRELVAAYLDLEMTNVPLLQTIVLVTFLHELTYTLTKKLFRGRLGSLLDYPGILCDVGEYLEKIIFDGPLLYTKVTVTADHLRAKAHAWGTHEVMSHS</sequence>
<dbReference type="EMBL" id="KZ293447">
    <property type="protein sequence ID" value="PBK65215.1"/>
    <property type="molecule type" value="Genomic_DNA"/>
</dbReference>
<protein>
    <submittedName>
        <fullName evidence="1">Uncharacterized protein</fullName>
    </submittedName>
</protein>
<evidence type="ECO:0000313" key="1">
    <source>
        <dbReference type="EMBL" id="PBK65215.1"/>
    </source>
</evidence>
<evidence type="ECO:0000313" key="2">
    <source>
        <dbReference type="Proteomes" id="UP000218334"/>
    </source>
</evidence>
<accession>A0A2H3B2X4</accession>
<name>A0A2H3B2X4_9AGAR</name>
<keyword evidence="2" id="KW-1185">Reference proteome</keyword>
<gene>
    <name evidence="1" type="ORF">ARMSODRAFT_978616</name>
</gene>
<reference evidence="2" key="1">
    <citation type="journal article" date="2017" name="Nat. Ecol. Evol.">
        <title>Genome expansion and lineage-specific genetic innovations in the forest pathogenic fungi Armillaria.</title>
        <authorList>
            <person name="Sipos G."/>
            <person name="Prasanna A.N."/>
            <person name="Walter M.C."/>
            <person name="O'Connor E."/>
            <person name="Balint B."/>
            <person name="Krizsan K."/>
            <person name="Kiss B."/>
            <person name="Hess J."/>
            <person name="Varga T."/>
            <person name="Slot J."/>
            <person name="Riley R."/>
            <person name="Boka B."/>
            <person name="Rigling D."/>
            <person name="Barry K."/>
            <person name="Lee J."/>
            <person name="Mihaltcheva S."/>
            <person name="LaButti K."/>
            <person name="Lipzen A."/>
            <person name="Waldron R."/>
            <person name="Moloney N.M."/>
            <person name="Sperisen C."/>
            <person name="Kredics L."/>
            <person name="Vagvoelgyi C."/>
            <person name="Patrignani A."/>
            <person name="Fitzpatrick D."/>
            <person name="Nagy I."/>
            <person name="Doyle S."/>
            <person name="Anderson J.B."/>
            <person name="Grigoriev I.V."/>
            <person name="Gueldener U."/>
            <person name="Muensterkoetter M."/>
            <person name="Nagy L.G."/>
        </authorList>
    </citation>
    <scope>NUCLEOTIDE SEQUENCE [LARGE SCALE GENOMIC DNA]</scope>
    <source>
        <strain evidence="2">28-4</strain>
    </source>
</reference>
<organism evidence="1 2">
    <name type="scientific">Armillaria solidipes</name>
    <dbReference type="NCBI Taxonomy" id="1076256"/>
    <lineage>
        <taxon>Eukaryota</taxon>
        <taxon>Fungi</taxon>
        <taxon>Dikarya</taxon>
        <taxon>Basidiomycota</taxon>
        <taxon>Agaricomycotina</taxon>
        <taxon>Agaricomycetes</taxon>
        <taxon>Agaricomycetidae</taxon>
        <taxon>Agaricales</taxon>
        <taxon>Marasmiineae</taxon>
        <taxon>Physalacriaceae</taxon>
        <taxon>Armillaria</taxon>
    </lineage>
</organism>
<dbReference type="AlphaFoldDB" id="A0A2H3B2X4"/>